<keyword evidence="3 6" id="KW-0812">Transmembrane</keyword>
<feature type="transmembrane region" description="Helical" evidence="6">
    <location>
        <begin position="70"/>
        <end position="95"/>
    </location>
</feature>
<feature type="transmembrane region" description="Helical" evidence="6">
    <location>
        <begin position="158"/>
        <end position="180"/>
    </location>
</feature>
<feature type="transmembrane region" description="Helical" evidence="6">
    <location>
        <begin position="320"/>
        <end position="342"/>
    </location>
</feature>
<dbReference type="Pfam" id="PF07690">
    <property type="entry name" value="MFS_1"/>
    <property type="match status" value="2"/>
</dbReference>
<evidence type="ECO:0000256" key="3">
    <source>
        <dbReference type="ARBA" id="ARBA00022692"/>
    </source>
</evidence>
<feature type="transmembrane region" description="Helical" evidence="6">
    <location>
        <begin position="38"/>
        <end position="58"/>
    </location>
</feature>
<reference evidence="8" key="1">
    <citation type="submission" date="2016-07" db="EMBL/GenBank/DDBJ databases">
        <authorList>
            <person name="Bretaudeau A."/>
        </authorList>
    </citation>
    <scope>NUCLEOTIDE SEQUENCE</scope>
    <source>
        <strain evidence="8">Rice</strain>
        <tissue evidence="8">Whole body</tissue>
    </source>
</reference>
<evidence type="ECO:0000313" key="8">
    <source>
        <dbReference type="EMBL" id="SOQ48271.1"/>
    </source>
</evidence>
<dbReference type="GO" id="GO:0016020">
    <property type="term" value="C:membrane"/>
    <property type="evidence" value="ECO:0007669"/>
    <property type="project" value="UniProtKB-SubCell"/>
</dbReference>
<evidence type="ECO:0000256" key="2">
    <source>
        <dbReference type="ARBA" id="ARBA00022448"/>
    </source>
</evidence>
<accession>A0A2H1W5B2</accession>
<name>A0A2H1W5B2_SPOFR</name>
<dbReference type="EMBL" id="ODYU01006433">
    <property type="protein sequence ID" value="SOQ48271.1"/>
    <property type="molecule type" value="Genomic_DNA"/>
</dbReference>
<organism evidence="8">
    <name type="scientific">Spodoptera frugiperda</name>
    <name type="common">Fall armyworm</name>
    <dbReference type="NCBI Taxonomy" id="7108"/>
    <lineage>
        <taxon>Eukaryota</taxon>
        <taxon>Metazoa</taxon>
        <taxon>Ecdysozoa</taxon>
        <taxon>Arthropoda</taxon>
        <taxon>Hexapoda</taxon>
        <taxon>Insecta</taxon>
        <taxon>Pterygota</taxon>
        <taxon>Neoptera</taxon>
        <taxon>Endopterygota</taxon>
        <taxon>Lepidoptera</taxon>
        <taxon>Glossata</taxon>
        <taxon>Ditrysia</taxon>
        <taxon>Noctuoidea</taxon>
        <taxon>Noctuidae</taxon>
        <taxon>Amphipyrinae</taxon>
        <taxon>Spodoptera</taxon>
    </lineage>
</organism>
<dbReference type="PANTHER" id="PTHR23504">
    <property type="entry name" value="MAJOR FACILITATOR SUPERFAMILY DOMAIN-CONTAINING PROTEIN 10"/>
    <property type="match status" value="1"/>
</dbReference>
<dbReference type="Gene3D" id="1.20.1250.20">
    <property type="entry name" value="MFS general substrate transporter like domains"/>
    <property type="match status" value="1"/>
</dbReference>
<evidence type="ECO:0000256" key="6">
    <source>
        <dbReference type="SAM" id="Phobius"/>
    </source>
</evidence>
<proteinExistence type="predicted"/>
<feature type="domain" description="Major facilitator superfamily (MFS) profile" evidence="7">
    <location>
        <begin position="4"/>
        <end position="408"/>
    </location>
</feature>
<evidence type="ECO:0000256" key="5">
    <source>
        <dbReference type="ARBA" id="ARBA00023136"/>
    </source>
</evidence>
<gene>
    <name evidence="8" type="ORF">SFRICE_005633</name>
</gene>
<sequence>MVSPYATFLLVCFLDLISVSFIVPYLDIHAKELGFNYVQIGLVWAVYPLCQIVSSPVIGSLGDVTSRKQVLLTCVIICSCAYFCLGVVSSLYVFLSLRIVLGIFKQTQILTRALAPEYIHEPNKVFILYGKLLSLGSFGQTLGSFISKYPIETYPRYGFTFMCVILSIFFGVNAALINSLPETKTREEKKEETSDTSLRKTSLLASAVTTIKHTYYTLYNINWLNLWDILLFKLLMSISTGLYYNNFRIYLKNRYDLSNVSIVCILLFEAIISSIVNNSVAFINKLYINDRDYSQRVFHTFLGIVLTLVALGMVSSLPLYVLLLVPKAVSFALARIVTLAVVMSRSAPSNRGTLIGALYSASSLAYIITPIIGGLIIEYLSISYMYFVASLFAATGLVISQMRIRFVKEMIK</sequence>
<evidence type="ECO:0000256" key="4">
    <source>
        <dbReference type="ARBA" id="ARBA00022989"/>
    </source>
</evidence>
<dbReference type="InterPro" id="IPR011701">
    <property type="entry name" value="MFS"/>
</dbReference>
<feature type="transmembrane region" description="Helical" evidence="6">
    <location>
        <begin position="383"/>
        <end position="402"/>
    </location>
</feature>
<evidence type="ECO:0000256" key="1">
    <source>
        <dbReference type="ARBA" id="ARBA00004141"/>
    </source>
</evidence>
<comment type="subcellular location">
    <subcellularLocation>
        <location evidence="1">Membrane</location>
        <topology evidence="1">Multi-pass membrane protein</topology>
    </subcellularLocation>
</comment>
<keyword evidence="2" id="KW-0813">Transport</keyword>
<feature type="transmembrane region" description="Helical" evidence="6">
    <location>
        <begin position="6"/>
        <end position="26"/>
    </location>
</feature>
<feature type="transmembrane region" description="Helical" evidence="6">
    <location>
        <begin position="126"/>
        <end position="146"/>
    </location>
</feature>
<feature type="transmembrane region" description="Helical" evidence="6">
    <location>
        <begin position="354"/>
        <end position="377"/>
    </location>
</feature>
<feature type="transmembrane region" description="Helical" evidence="6">
    <location>
        <begin position="226"/>
        <end position="245"/>
    </location>
</feature>
<dbReference type="GO" id="GO:0022857">
    <property type="term" value="F:transmembrane transporter activity"/>
    <property type="evidence" value="ECO:0007669"/>
    <property type="project" value="InterPro"/>
</dbReference>
<keyword evidence="5 6" id="KW-0472">Membrane</keyword>
<dbReference type="AlphaFoldDB" id="A0A2H1W5B2"/>
<dbReference type="PROSITE" id="PS50850">
    <property type="entry name" value="MFS"/>
    <property type="match status" value="1"/>
</dbReference>
<feature type="transmembrane region" description="Helical" evidence="6">
    <location>
        <begin position="257"/>
        <end position="276"/>
    </location>
</feature>
<dbReference type="InterPro" id="IPR020846">
    <property type="entry name" value="MFS_dom"/>
</dbReference>
<dbReference type="PANTHER" id="PTHR23504:SF14">
    <property type="entry name" value="MAJOR FACILITATOR SUPERFAMILY DOMAIN-CONTAINING PROTEIN 9"/>
    <property type="match status" value="1"/>
</dbReference>
<feature type="transmembrane region" description="Helical" evidence="6">
    <location>
        <begin position="297"/>
        <end position="314"/>
    </location>
</feature>
<evidence type="ECO:0000259" key="7">
    <source>
        <dbReference type="PROSITE" id="PS50850"/>
    </source>
</evidence>
<keyword evidence="4 6" id="KW-1133">Transmembrane helix</keyword>
<dbReference type="SUPFAM" id="SSF103473">
    <property type="entry name" value="MFS general substrate transporter"/>
    <property type="match status" value="1"/>
</dbReference>
<protein>
    <submittedName>
        <fullName evidence="8">SFRICE_005633</fullName>
    </submittedName>
</protein>
<dbReference type="InterPro" id="IPR036259">
    <property type="entry name" value="MFS_trans_sf"/>
</dbReference>